<evidence type="ECO:0000256" key="1">
    <source>
        <dbReference type="ARBA" id="ARBA00004141"/>
    </source>
</evidence>
<evidence type="ECO:0000256" key="8">
    <source>
        <dbReference type="ARBA" id="ARBA00022692"/>
    </source>
</evidence>
<keyword evidence="9 18" id="KW-1133">Transmembrane helix</keyword>
<keyword evidence="8 18" id="KW-0812">Transmembrane</keyword>
<comment type="subcellular location">
    <subcellularLocation>
        <location evidence="1">Membrane</location>
        <topology evidence="1">Multi-pass membrane protein</topology>
    </subcellularLocation>
</comment>
<gene>
    <name evidence="19" type="primary">pgsA</name>
    <name evidence="19" type="ORF">AB6713_19635</name>
</gene>
<dbReference type="InterPro" id="IPR000462">
    <property type="entry name" value="CDP-OH_P_trans"/>
</dbReference>
<keyword evidence="7 16" id="KW-0808">Transferase</keyword>
<evidence type="ECO:0000256" key="15">
    <source>
        <dbReference type="NCBIfam" id="TIGR00560"/>
    </source>
</evidence>
<evidence type="ECO:0000256" key="7">
    <source>
        <dbReference type="ARBA" id="ARBA00022679"/>
    </source>
</evidence>
<dbReference type="PANTHER" id="PTHR14269:SF62">
    <property type="entry name" value="CDP-DIACYLGLYCEROL--GLYCEROL-3-PHOSPHATE 3-PHOSPHATIDYLTRANSFERASE 1, CHLOROPLASTIC"/>
    <property type="match status" value="1"/>
</dbReference>
<keyword evidence="12" id="KW-0594">Phospholipid biosynthesis</keyword>
<evidence type="ECO:0000256" key="6">
    <source>
        <dbReference type="ARBA" id="ARBA00022516"/>
    </source>
</evidence>
<evidence type="ECO:0000256" key="10">
    <source>
        <dbReference type="ARBA" id="ARBA00023098"/>
    </source>
</evidence>
<keyword evidence="20" id="KW-1185">Reference proteome</keyword>
<comment type="pathway">
    <text evidence="2">Phospholipid metabolism; phosphatidylglycerol biosynthesis; phosphatidylglycerol from CDP-diacylglycerol: step 1/2.</text>
</comment>
<evidence type="ECO:0000256" key="17">
    <source>
        <dbReference type="SAM" id="MobiDB-lite"/>
    </source>
</evidence>
<name>A0ABV4HZP2_9GAMM</name>
<feature type="transmembrane region" description="Helical" evidence="18">
    <location>
        <begin position="7"/>
        <end position="27"/>
    </location>
</feature>
<dbReference type="NCBIfam" id="TIGR00560">
    <property type="entry name" value="pgsA"/>
    <property type="match status" value="1"/>
</dbReference>
<dbReference type="RefSeq" id="WP_370565821.1">
    <property type="nucleotide sequence ID" value="NZ_JBFWIB010000029.1"/>
</dbReference>
<dbReference type="InterPro" id="IPR004570">
    <property type="entry name" value="Phosphatidylglycerol_P_synth"/>
</dbReference>
<comment type="caution">
    <text evidence="19">The sequence shown here is derived from an EMBL/GenBank/DDBJ whole genome shotgun (WGS) entry which is preliminary data.</text>
</comment>
<feature type="transmembrane region" description="Helical" evidence="18">
    <location>
        <begin position="167"/>
        <end position="184"/>
    </location>
</feature>
<keyword evidence="13" id="KW-1208">Phospholipid metabolism</keyword>
<evidence type="ECO:0000313" key="19">
    <source>
        <dbReference type="EMBL" id="MEZ0476795.1"/>
    </source>
</evidence>
<dbReference type="EMBL" id="JBFWIC010000052">
    <property type="protein sequence ID" value="MEZ0476795.1"/>
    <property type="molecule type" value="Genomic_DNA"/>
</dbReference>
<evidence type="ECO:0000256" key="12">
    <source>
        <dbReference type="ARBA" id="ARBA00023209"/>
    </source>
</evidence>
<keyword evidence="10" id="KW-0443">Lipid metabolism</keyword>
<comment type="catalytic activity">
    <reaction evidence="14">
        <text>a CDP-1,2-diacyl-sn-glycerol + sn-glycerol 3-phosphate = a 1,2-diacyl-sn-glycero-3-phospho-(1'-sn-glycero-3'-phosphate) + CMP + H(+)</text>
        <dbReference type="Rhea" id="RHEA:12593"/>
        <dbReference type="ChEBI" id="CHEBI:15378"/>
        <dbReference type="ChEBI" id="CHEBI:57597"/>
        <dbReference type="ChEBI" id="CHEBI:58332"/>
        <dbReference type="ChEBI" id="CHEBI:60110"/>
        <dbReference type="ChEBI" id="CHEBI:60377"/>
        <dbReference type="EC" id="2.7.8.5"/>
    </reaction>
</comment>
<evidence type="ECO:0000256" key="4">
    <source>
        <dbReference type="ARBA" id="ARBA00013170"/>
    </source>
</evidence>
<dbReference type="Gene3D" id="1.20.120.1760">
    <property type="match status" value="1"/>
</dbReference>
<organism evidence="19 20">
    <name type="scientific">Luteimonas salinilitoris</name>
    <dbReference type="NCBI Taxonomy" id="3237697"/>
    <lineage>
        <taxon>Bacteria</taxon>
        <taxon>Pseudomonadati</taxon>
        <taxon>Pseudomonadota</taxon>
        <taxon>Gammaproteobacteria</taxon>
        <taxon>Lysobacterales</taxon>
        <taxon>Lysobacteraceae</taxon>
        <taxon>Luteimonas</taxon>
    </lineage>
</organism>
<feature type="region of interest" description="Disordered" evidence="17">
    <location>
        <begin position="196"/>
        <end position="218"/>
    </location>
</feature>
<dbReference type="InterPro" id="IPR050324">
    <property type="entry name" value="CDP-alcohol_PTase-I"/>
</dbReference>
<evidence type="ECO:0000256" key="13">
    <source>
        <dbReference type="ARBA" id="ARBA00023264"/>
    </source>
</evidence>
<protein>
    <recommendedName>
        <fullName evidence="5 15">CDP-diacylglycerol--glycerol-3-phosphate 3-phosphatidyltransferase</fullName>
        <ecNumber evidence="4 15">2.7.8.5</ecNumber>
    </recommendedName>
</protein>
<evidence type="ECO:0000256" key="18">
    <source>
        <dbReference type="SAM" id="Phobius"/>
    </source>
</evidence>
<evidence type="ECO:0000256" key="3">
    <source>
        <dbReference type="ARBA" id="ARBA00010441"/>
    </source>
</evidence>
<proteinExistence type="inferred from homology"/>
<evidence type="ECO:0000256" key="16">
    <source>
        <dbReference type="RuleBase" id="RU003750"/>
    </source>
</evidence>
<evidence type="ECO:0000256" key="2">
    <source>
        <dbReference type="ARBA" id="ARBA00005042"/>
    </source>
</evidence>
<dbReference type="InterPro" id="IPR048254">
    <property type="entry name" value="CDP_ALCOHOL_P_TRANSF_CS"/>
</dbReference>
<dbReference type="PIRSF" id="PIRSF000847">
    <property type="entry name" value="Phos_ph_gly_syn"/>
    <property type="match status" value="1"/>
</dbReference>
<evidence type="ECO:0000256" key="14">
    <source>
        <dbReference type="ARBA" id="ARBA00048586"/>
    </source>
</evidence>
<dbReference type="Pfam" id="PF01066">
    <property type="entry name" value="CDP-OH_P_transf"/>
    <property type="match status" value="1"/>
</dbReference>
<dbReference type="GO" id="GO:0008444">
    <property type="term" value="F:CDP-diacylglycerol-glycerol-3-phosphate 3-phosphatidyltransferase activity"/>
    <property type="evidence" value="ECO:0007669"/>
    <property type="project" value="UniProtKB-EC"/>
</dbReference>
<feature type="compositionally biased region" description="Basic and acidic residues" evidence="17">
    <location>
        <begin position="196"/>
        <end position="209"/>
    </location>
</feature>
<dbReference type="Proteomes" id="UP001566331">
    <property type="component" value="Unassembled WGS sequence"/>
</dbReference>
<feature type="transmembrane region" description="Helical" evidence="18">
    <location>
        <begin position="129"/>
        <end position="147"/>
    </location>
</feature>
<keyword evidence="6" id="KW-0444">Lipid biosynthesis</keyword>
<dbReference type="InterPro" id="IPR043130">
    <property type="entry name" value="CDP-OH_PTrfase_TM_dom"/>
</dbReference>
<evidence type="ECO:0000256" key="5">
    <source>
        <dbReference type="ARBA" id="ARBA00014944"/>
    </source>
</evidence>
<dbReference type="PROSITE" id="PS00379">
    <property type="entry name" value="CDP_ALCOHOL_P_TRANSF"/>
    <property type="match status" value="1"/>
</dbReference>
<reference evidence="19 20" key="1">
    <citation type="submission" date="2024-07" db="EMBL/GenBank/DDBJ databases">
        <title>Luteimonas salilacus sp. nov., isolated from the shore soil of Salt Lake in Tibet of China.</title>
        <authorList>
            <person name="Zhang X."/>
            <person name="Li A."/>
        </authorList>
    </citation>
    <scope>NUCLEOTIDE SEQUENCE [LARGE SCALE GENOMIC DNA]</scope>
    <source>
        <strain evidence="19 20">B3-2-R+30</strain>
    </source>
</reference>
<dbReference type="EC" id="2.7.8.5" evidence="4 15"/>
<evidence type="ECO:0000313" key="20">
    <source>
        <dbReference type="Proteomes" id="UP001566331"/>
    </source>
</evidence>
<evidence type="ECO:0000256" key="9">
    <source>
        <dbReference type="ARBA" id="ARBA00022989"/>
    </source>
</evidence>
<sequence length="218" mass="24066">MKLTIPTWLTLLRILMIPLLVLVFYLPFGWTNFASAAIFGLAAITDWLDGWIARRYHQYSAFGAFLDPVADKLMVAVALFLIVQAHPTPWMAFWAAVIVGREIAVSALREWMAELGQRATVRVASIGKFKTVVQMLALLFLLYSVTPQRPPGAAPWLGGPIFHLGDWLLAVAALLTLWSGLQYLRAAWPVLRDGEGHGVDHPSAADRADSSAGSREEE</sequence>
<accession>A0ABV4HZP2</accession>
<keyword evidence="11 18" id="KW-0472">Membrane</keyword>
<dbReference type="PANTHER" id="PTHR14269">
    <property type="entry name" value="CDP-DIACYLGLYCEROL--GLYCEROL-3-PHOSPHATE 3-PHOSPHATIDYLTRANSFERASE-RELATED"/>
    <property type="match status" value="1"/>
</dbReference>
<comment type="similarity">
    <text evidence="3 16">Belongs to the CDP-alcohol phosphatidyltransferase class-I family.</text>
</comment>
<evidence type="ECO:0000256" key="11">
    <source>
        <dbReference type="ARBA" id="ARBA00023136"/>
    </source>
</evidence>